<protein>
    <submittedName>
        <fullName evidence="1">Uncharacterized protein</fullName>
    </submittedName>
</protein>
<accession>A0A0A2J9S6</accession>
<comment type="caution">
    <text evidence="1">The sequence shown here is derived from an EMBL/GenBank/DDBJ whole genome shotgun (WGS) entry which is preliminary data.</text>
</comment>
<keyword evidence="2" id="KW-1185">Reference proteome</keyword>
<proteinExistence type="predicted"/>
<dbReference type="EMBL" id="JQFZ01000288">
    <property type="protein sequence ID" value="KGO51418.1"/>
    <property type="molecule type" value="Genomic_DNA"/>
</dbReference>
<gene>
    <name evidence="1" type="ORF">PEX2_009850</name>
</gene>
<name>A0A0A2J9S6_PENEN</name>
<dbReference type="AlphaFoldDB" id="A0A0A2J9S6"/>
<organism evidence="1 2">
    <name type="scientific">Penicillium expansum</name>
    <name type="common">Blue mold rot fungus</name>
    <dbReference type="NCBI Taxonomy" id="27334"/>
    <lineage>
        <taxon>Eukaryota</taxon>
        <taxon>Fungi</taxon>
        <taxon>Dikarya</taxon>
        <taxon>Ascomycota</taxon>
        <taxon>Pezizomycotina</taxon>
        <taxon>Eurotiomycetes</taxon>
        <taxon>Eurotiomycetidae</taxon>
        <taxon>Eurotiales</taxon>
        <taxon>Aspergillaceae</taxon>
        <taxon>Penicillium</taxon>
    </lineage>
</organism>
<dbReference type="Proteomes" id="UP000030143">
    <property type="component" value="Unassembled WGS sequence"/>
</dbReference>
<dbReference type="GeneID" id="27673681"/>
<evidence type="ECO:0000313" key="1">
    <source>
        <dbReference type="EMBL" id="KGO51418.1"/>
    </source>
</evidence>
<dbReference type="VEuPathDB" id="FungiDB:PEXP_007170"/>
<sequence>MSTRACHGTYEEERRYFMTTLHAQIDILQDNYRGGRKMVINSLTLLLLRVEGLRMSGQARYAYDNPNWTDKCNQLHERMEVFRDTLFRDPSSTYRVAADIQNMMLFLDFCVPADIEYRITPGRGNRSGAPSPEPRR</sequence>
<evidence type="ECO:0000313" key="2">
    <source>
        <dbReference type="Proteomes" id="UP000030143"/>
    </source>
</evidence>
<dbReference type="RefSeq" id="XP_016594371.1">
    <property type="nucleotide sequence ID" value="XM_016738262.1"/>
</dbReference>
<dbReference type="HOGENOM" id="CLU_1876123_0_0_1"/>
<reference evidence="1 2" key="1">
    <citation type="journal article" date="2015" name="Mol. Plant Microbe Interact.">
        <title>Genome, transcriptome, and functional analyses of Penicillium expansum provide new insights into secondary metabolism and pathogenicity.</title>
        <authorList>
            <person name="Ballester A.R."/>
            <person name="Marcet-Houben M."/>
            <person name="Levin E."/>
            <person name="Sela N."/>
            <person name="Selma-Lazaro C."/>
            <person name="Carmona L."/>
            <person name="Wisniewski M."/>
            <person name="Droby S."/>
            <person name="Gonzalez-Candelas L."/>
            <person name="Gabaldon T."/>
        </authorList>
    </citation>
    <scope>NUCLEOTIDE SEQUENCE [LARGE SCALE GENOMIC DNA]</scope>
    <source>
        <strain evidence="1 2">MD-8</strain>
    </source>
</reference>